<protein>
    <submittedName>
        <fullName evidence="4">Putative ribonuclease T2</fullName>
    </submittedName>
</protein>
<proteinExistence type="predicted"/>
<evidence type="ECO:0000313" key="4">
    <source>
        <dbReference type="EMBL" id="GAP83570.1"/>
    </source>
</evidence>
<organism evidence="4">
    <name type="scientific">Rosellinia necatrix</name>
    <name type="common">White root-rot fungus</name>
    <dbReference type="NCBI Taxonomy" id="77044"/>
    <lineage>
        <taxon>Eukaryota</taxon>
        <taxon>Fungi</taxon>
        <taxon>Dikarya</taxon>
        <taxon>Ascomycota</taxon>
        <taxon>Pezizomycotina</taxon>
        <taxon>Sordariomycetes</taxon>
        <taxon>Xylariomycetidae</taxon>
        <taxon>Xylariales</taxon>
        <taxon>Xylariaceae</taxon>
        <taxon>Rosellinia</taxon>
    </lineage>
</organism>
<name>A0A1S7UJZ5_ROSNE</name>
<feature type="compositionally biased region" description="Pro residues" evidence="2">
    <location>
        <begin position="144"/>
        <end position="166"/>
    </location>
</feature>
<accession>A0A1S7UJZ5</accession>
<keyword evidence="3" id="KW-0732">Signal</keyword>
<dbReference type="EMBL" id="DF977447">
    <property type="protein sequence ID" value="GAP83570.1"/>
    <property type="molecule type" value="Genomic_DNA"/>
</dbReference>
<feature type="signal peptide" evidence="3">
    <location>
        <begin position="1"/>
        <end position="22"/>
    </location>
</feature>
<feature type="chain" id="PRO_5012887775" evidence="3">
    <location>
        <begin position="23"/>
        <end position="984"/>
    </location>
</feature>
<feature type="coiled-coil region" evidence="1">
    <location>
        <begin position="928"/>
        <end position="955"/>
    </location>
</feature>
<evidence type="ECO:0000256" key="2">
    <source>
        <dbReference type="SAM" id="MobiDB-lite"/>
    </source>
</evidence>
<sequence>MPQPLPVPSKGALLALRSLALGTSCAIGIIVEDRRRRISTLQTAVANLETLKSSRHYCHGRLEQSARSLHGSAAAAAIAAAVVEHAPRWREMEGDEMGKHRSAEATDHTSSDAEASEGHEAQVVPQGGDNLHARHTPQLLPQSSPKPLPKPPPHPPPHPPPQPPPQLTAGRYVVSPRPISSIQASLVTPSEDAIAIREANHYEFLQQSYDTLIVSMQHILDSTAEAKLGRAILLFNSNSLALPPAGLQRERWLDQTVRLTRECQANGRWEDASHILTTVIGYGPLDEARYFSYHPYSIIEFHLRRPGSNTLCSKESVIMAAKLFLADLKDKHSPRGVHMERVGKALMLEAFLLQFFNLSHKVYWRTIGWAEDSERFVRWAIQLFFRHNDHKNVVNRFLIHYSRLKAPSQEFNQTMDAVMESIRATKGSGASSILEAFARMECPEDTKLRTRWVMRVLQSYWIGHEDVAGTQALFQKAISLGLLDKVFYPQSLYRCMVEIAVKAGDEEMAHMYADKVIHDHPDMKAEIALILAVLEAKEGDWDAVLEAFQRVRPGELAGPAAYTDAFLLILKIFADSHTAVETRNFVMLYTRHTDVEFHPFMVTLVAKKYSEARDLEGFLAWLEFSSAEGFALDSGFCNVVLHSCSTTWKMSFPELRRVHSRLMVLNPHFSDEVTQRILSQSANREIRPFNRCRPKVIAVSRLAYTGRSTNNREIYEAMHQELLDKKPRSAVAIYKRAMHSGMAFCSHCHRLVVLATLQGKDLSLSSEDALALIRDAHAEGHDVGHAVSTFIKCQIDAFSGSNEDMIVHMRNLISRFESAQIVIPPSLLTHMATVCVKVEQPEKAIALCILARDRSGASHLCFSKKSFKALATAYWQLFDVGGMDSLINDMCQSEFSTDKTLISHLKSIGRLVRKINPTNTRGARGALMDVVERGIQQMTQERAEARRQGKLIAQETLRIVGDAVADLQKSKLGHGMSERRTTAA</sequence>
<dbReference type="AlphaFoldDB" id="A0A1S7UJZ5"/>
<dbReference type="STRING" id="77044.A0A1S7UJZ5"/>
<dbReference type="Proteomes" id="UP000054516">
    <property type="component" value="Unassembled WGS sequence"/>
</dbReference>
<keyword evidence="1" id="KW-0175">Coiled coil</keyword>
<keyword evidence="5" id="KW-1185">Reference proteome</keyword>
<feature type="compositionally biased region" description="Basic and acidic residues" evidence="2">
    <location>
        <begin position="94"/>
        <end position="120"/>
    </location>
</feature>
<gene>
    <name evidence="4" type="ORF">SAMD00023353_0200530</name>
</gene>
<evidence type="ECO:0000256" key="3">
    <source>
        <dbReference type="SAM" id="SignalP"/>
    </source>
</evidence>
<dbReference type="OMA" id="FSWLQFC"/>
<feature type="region of interest" description="Disordered" evidence="2">
    <location>
        <begin position="94"/>
        <end position="171"/>
    </location>
</feature>
<evidence type="ECO:0000313" key="5">
    <source>
        <dbReference type="Proteomes" id="UP000054516"/>
    </source>
</evidence>
<dbReference type="OrthoDB" id="185373at2759"/>
<reference evidence="4" key="1">
    <citation type="submission" date="2016-03" db="EMBL/GenBank/DDBJ databases">
        <title>Draft genome sequence of Rosellinia necatrix.</title>
        <authorList>
            <person name="Kanematsu S."/>
        </authorList>
    </citation>
    <scope>NUCLEOTIDE SEQUENCE [LARGE SCALE GENOMIC DNA]</scope>
    <source>
        <strain evidence="4">W97</strain>
    </source>
</reference>
<evidence type="ECO:0000256" key="1">
    <source>
        <dbReference type="SAM" id="Coils"/>
    </source>
</evidence>